<gene>
    <name evidence="6" type="primary">ushA</name>
    <name evidence="6" type="ORF">MTBBW1_2690009</name>
</gene>
<evidence type="ECO:0000259" key="5">
    <source>
        <dbReference type="Pfam" id="PF02872"/>
    </source>
</evidence>
<name>A0A1W1HF89_9BACT</name>
<dbReference type="AlphaFoldDB" id="A0A1W1HF89"/>
<dbReference type="GO" id="GO:0008768">
    <property type="term" value="F:UDP-sugar diphosphatase activity"/>
    <property type="evidence" value="ECO:0007669"/>
    <property type="project" value="UniProtKB-EC"/>
</dbReference>
<dbReference type="GO" id="GO:0046872">
    <property type="term" value="F:metal ion binding"/>
    <property type="evidence" value="ECO:0007669"/>
    <property type="project" value="InterPro"/>
</dbReference>
<evidence type="ECO:0000313" key="7">
    <source>
        <dbReference type="Proteomes" id="UP000191931"/>
    </source>
</evidence>
<dbReference type="OrthoDB" id="9803927at2"/>
<dbReference type="InterPro" id="IPR036907">
    <property type="entry name" value="5'-Nucleotdase_C_sf"/>
</dbReference>
<feature type="domain" description="Calcineurin-like phosphoesterase" evidence="4">
    <location>
        <begin position="37"/>
        <end position="253"/>
    </location>
</feature>
<dbReference type="PROSITE" id="PS00785">
    <property type="entry name" value="5_NUCLEOTIDASE_1"/>
    <property type="match status" value="1"/>
</dbReference>
<keyword evidence="3" id="KW-0547">Nucleotide-binding</keyword>
<dbReference type="PRINTS" id="PR01607">
    <property type="entry name" value="APYRASEFAMLY"/>
</dbReference>
<reference evidence="6 7" key="1">
    <citation type="submission" date="2017-03" db="EMBL/GenBank/DDBJ databases">
        <authorList>
            <person name="Afonso C.L."/>
            <person name="Miller P.J."/>
            <person name="Scott M.A."/>
            <person name="Spackman E."/>
            <person name="Goraichik I."/>
            <person name="Dimitrov K.M."/>
            <person name="Suarez D.L."/>
            <person name="Swayne D.E."/>
        </authorList>
    </citation>
    <scope>NUCLEOTIDE SEQUENCE [LARGE SCALE GENOMIC DNA]</scope>
    <source>
        <strain evidence="6">PRJEB14757</strain>
    </source>
</reference>
<evidence type="ECO:0000256" key="1">
    <source>
        <dbReference type="ARBA" id="ARBA00006654"/>
    </source>
</evidence>
<protein>
    <submittedName>
        <fullName evidence="6">UshA</fullName>
        <ecNumber evidence="6">3.1.3.5</ecNumber>
        <ecNumber evidence="6">3.6.1.45</ecNumber>
    </submittedName>
</protein>
<dbReference type="InterPro" id="IPR008334">
    <property type="entry name" value="5'-Nucleotdase_C"/>
</dbReference>
<dbReference type="SUPFAM" id="SSF56300">
    <property type="entry name" value="Metallo-dependent phosphatases"/>
    <property type="match status" value="1"/>
</dbReference>
<comment type="similarity">
    <text evidence="1 3">Belongs to the 5'-nucleotidase family.</text>
</comment>
<dbReference type="GO" id="GO:0009166">
    <property type="term" value="P:nucleotide catabolic process"/>
    <property type="evidence" value="ECO:0007669"/>
    <property type="project" value="InterPro"/>
</dbReference>
<feature type="signal peptide" evidence="3">
    <location>
        <begin position="1"/>
        <end position="24"/>
    </location>
</feature>
<dbReference type="InterPro" id="IPR006146">
    <property type="entry name" value="5'-Nucleotdase_CS"/>
</dbReference>
<dbReference type="Proteomes" id="UP000191931">
    <property type="component" value="Unassembled WGS sequence"/>
</dbReference>
<evidence type="ECO:0000313" key="6">
    <source>
        <dbReference type="EMBL" id="SLM31096.1"/>
    </source>
</evidence>
<dbReference type="SUPFAM" id="SSF55816">
    <property type="entry name" value="5'-nucleotidase (syn. UDP-sugar hydrolase), C-terminal domain"/>
    <property type="match status" value="1"/>
</dbReference>
<sequence length="603" mass="66067">MKHMAYKYKIPEILLLLFSMTMLWSGCNSDDDSRMTLKIIHINDVHSNLDTSDIELSFNGEATGCEVGGMARIAAKIAELKEPNRNNLVLHAGDAVQGTLYYTLFQGQADADVMNAIGFDAMAIGNHEFDDGDEWLAEFIGMMDTPLISANIEVSTGNVLDGLFSPYVVTEVSGEKIGIIGLTIAGKTMNSSQPSSNIYFNDEVISTQAAVNELKDQGIGKIIVLSHYGYGNAQDLAAQVTDIDIIVDGDSHTLLGDFSAYGLESSGEYPTMVQNLDGDTVCVVQAWEYGKVLGELNVTFLNDVLESCSGNPHLIIGDTFTRQDSEGYDYTLEGEELATVQAIIDSEPKLDITADDEYLAAIIATYSSQVDALGETVIGWANEDLLHNRVPDHEYNGVTLPFGSDIAPIVAKAFYEQDPNADICIQNAGGVRISIFEGQLTYDTAYTLLPFSNTLFEIKMYGSEIKQVLEDAIENIVQGGSTGSFPYCYALKYDVDTTQPYGNRVYNLEFKDRITKTYSNLQNDSMYVVVTNNYIGAGKDGYTTFATVQQERGEGTDTYLDYALSFVNYVKELAAAGEGLKALPYEDHCIKSYISTEDETDNL</sequence>
<evidence type="ECO:0000256" key="3">
    <source>
        <dbReference type="RuleBase" id="RU362119"/>
    </source>
</evidence>
<dbReference type="RefSeq" id="WP_080809937.1">
    <property type="nucleotide sequence ID" value="NZ_LT828575.1"/>
</dbReference>
<dbReference type="PANTHER" id="PTHR11575">
    <property type="entry name" value="5'-NUCLEOTIDASE-RELATED"/>
    <property type="match status" value="1"/>
</dbReference>
<dbReference type="GO" id="GO:0030288">
    <property type="term" value="C:outer membrane-bounded periplasmic space"/>
    <property type="evidence" value="ECO:0007669"/>
    <property type="project" value="TreeGrafter"/>
</dbReference>
<dbReference type="STRING" id="1246637.MTBBW1_2690009"/>
<dbReference type="PROSITE" id="PS51257">
    <property type="entry name" value="PROKAR_LIPOPROTEIN"/>
    <property type="match status" value="1"/>
</dbReference>
<keyword evidence="3 6" id="KW-0378">Hydrolase</keyword>
<dbReference type="PROSITE" id="PS00786">
    <property type="entry name" value="5_NUCLEOTIDASE_2"/>
    <property type="match status" value="1"/>
</dbReference>
<dbReference type="InterPro" id="IPR006179">
    <property type="entry name" value="5_nucleotidase/apyrase"/>
</dbReference>
<dbReference type="Gene3D" id="3.90.780.10">
    <property type="entry name" value="5'-Nucleotidase, C-terminal domain"/>
    <property type="match status" value="1"/>
</dbReference>
<dbReference type="CDD" id="cd07409">
    <property type="entry name" value="MPP_CD73_N"/>
    <property type="match status" value="1"/>
</dbReference>
<feature type="domain" description="5'-Nucleotidase C-terminal" evidence="5">
    <location>
        <begin position="405"/>
        <end position="546"/>
    </location>
</feature>
<evidence type="ECO:0000259" key="4">
    <source>
        <dbReference type="Pfam" id="PF00149"/>
    </source>
</evidence>
<dbReference type="GO" id="GO:0000166">
    <property type="term" value="F:nucleotide binding"/>
    <property type="evidence" value="ECO:0007669"/>
    <property type="project" value="UniProtKB-KW"/>
</dbReference>
<evidence type="ECO:0000256" key="2">
    <source>
        <dbReference type="ARBA" id="ARBA00022729"/>
    </source>
</evidence>
<dbReference type="GO" id="GO:0008253">
    <property type="term" value="F:5'-nucleotidase activity"/>
    <property type="evidence" value="ECO:0007669"/>
    <property type="project" value="UniProtKB-EC"/>
</dbReference>
<dbReference type="EC" id="3.1.3.5" evidence="6"/>
<dbReference type="EC" id="3.6.1.45" evidence="6"/>
<dbReference type="NCBIfam" id="TIGR01530">
    <property type="entry name" value="nadN"/>
    <property type="match status" value="1"/>
</dbReference>
<dbReference type="InterPro" id="IPR006420">
    <property type="entry name" value="NadN"/>
</dbReference>
<dbReference type="Pfam" id="PF00149">
    <property type="entry name" value="Metallophos"/>
    <property type="match status" value="1"/>
</dbReference>
<dbReference type="Gene3D" id="3.60.21.10">
    <property type="match status" value="1"/>
</dbReference>
<feature type="chain" id="PRO_5011822694" evidence="3">
    <location>
        <begin position="25"/>
        <end position="603"/>
    </location>
</feature>
<keyword evidence="2 3" id="KW-0732">Signal</keyword>
<dbReference type="PANTHER" id="PTHR11575:SF24">
    <property type="entry name" value="5'-NUCLEOTIDASE"/>
    <property type="match status" value="1"/>
</dbReference>
<dbReference type="InterPro" id="IPR029052">
    <property type="entry name" value="Metallo-depent_PP-like"/>
</dbReference>
<organism evidence="6 7">
    <name type="scientific">Desulfamplus magnetovallimortis</name>
    <dbReference type="NCBI Taxonomy" id="1246637"/>
    <lineage>
        <taxon>Bacteria</taxon>
        <taxon>Pseudomonadati</taxon>
        <taxon>Thermodesulfobacteriota</taxon>
        <taxon>Desulfobacteria</taxon>
        <taxon>Desulfobacterales</taxon>
        <taxon>Desulfobacteraceae</taxon>
        <taxon>Desulfamplus</taxon>
    </lineage>
</organism>
<dbReference type="Pfam" id="PF02872">
    <property type="entry name" value="5_nucleotid_C"/>
    <property type="match status" value="1"/>
</dbReference>
<proteinExistence type="inferred from homology"/>
<dbReference type="EMBL" id="FWEV01000189">
    <property type="protein sequence ID" value="SLM31096.1"/>
    <property type="molecule type" value="Genomic_DNA"/>
</dbReference>
<keyword evidence="7" id="KW-1185">Reference proteome</keyword>
<dbReference type="InterPro" id="IPR004843">
    <property type="entry name" value="Calcineurin-like_PHP"/>
</dbReference>
<accession>A0A1W1HF89</accession>